<name>A0AA39M5Q2_9AGAR</name>
<keyword evidence="1" id="KW-1133">Transmembrane helix</keyword>
<accession>A0AA39M5Q2</accession>
<dbReference type="Proteomes" id="UP001175226">
    <property type="component" value="Unassembled WGS sequence"/>
</dbReference>
<protein>
    <submittedName>
        <fullName evidence="2">Uncharacterized protein</fullName>
    </submittedName>
</protein>
<keyword evidence="3" id="KW-1185">Reference proteome</keyword>
<proteinExistence type="predicted"/>
<dbReference type="EMBL" id="JAUEPT010000265">
    <property type="protein sequence ID" value="KAK0421922.1"/>
    <property type="molecule type" value="Genomic_DNA"/>
</dbReference>
<organism evidence="2 3">
    <name type="scientific">Armillaria borealis</name>
    <dbReference type="NCBI Taxonomy" id="47425"/>
    <lineage>
        <taxon>Eukaryota</taxon>
        <taxon>Fungi</taxon>
        <taxon>Dikarya</taxon>
        <taxon>Basidiomycota</taxon>
        <taxon>Agaricomycotina</taxon>
        <taxon>Agaricomycetes</taxon>
        <taxon>Agaricomycetidae</taxon>
        <taxon>Agaricales</taxon>
        <taxon>Marasmiineae</taxon>
        <taxon>Physalacriaceae</taxon>
        <taxon>Armillaria</taxon>
    </lineage>
</organism>
<reference evidence="2" key="1">
    <citation type="submission" date="2023-06" db="EMBL/GenBank/DDBJ databases">
        <authorList>
            <consortium name="Lawrence Berkeley National Laboratory"/>
            <person name="Ahrendt S."/>
            <person name="Sahu N."/>
            <person name="Indic B."/>
            <person name="Wong-Bajracharya J."/>
            <person name="Merenyi Z."/>
            <person name="Ke H.-M."/>
            <person name="Monk M."/>
            <person name="Kocsube S."/>
            <person name="Drula E."/>
            <person name="Lipzen A."/>
            <person name="Balint B."/>
            <person name="Henrissat B."/>
            <person name="Andreopoulos B."/>
            <person name="Martin F.M."/>
            <person name="Harder C.B."/>
            <person name="Rigling D."/>
            <person name="Ford K.L."/>
            <person name="Foster G.D."/>
            <person name="Pangilinan J."/>
            <person name="Papanicolaou A."/>
            <person name="Barry K."/>
            <person name="LaButti K."/>
            <person name="Viragh M."/>
            <person name="Koriabine M."/>
            <person name="Yan M."/>
            <person name="Riley R."/>
            <person name="Champramary S."/>
            <person name="Plett K.L."/>
            <person name="Tsai I.J."/>
            <person name="Slot J."/>
            <person name="Sipos G."/>
            <person name="Plett J."/>
            <person name="Nagy L.G."/>
            <person name="Grigoriev I.V."/>
        </authorList>
    </citation>
    <scope>NUCLEOTIDE SEQUENCE</scope>
    <source>
        <strain evidence="2">FPL87.14</strain>
    </source>
</reference>
<evidence type="ECO:0000313" key="2">
    <source>
        <dbReference type="EMBL" id="KAK0421922.1"/>
    </source>
</evidence>
<evidence type="ECO:0000313" key="3">
    <source>
        <dbReference type="Proteomes" id="UP001175226"/>
    </source>
</evidence>
<dbReference type="AlphaFoldDB" id="A0AA39M5Q2"/>
<keyword evidence="1" id="KW-0812">Transmembrane</keyword>
<gene>
    <name evidence="2" type="ORF">EV421DRAFT_589860</name>
</gene>
<sequence length="195" mass="22474">MAYWRSVLVARRWAQFPAREIATHASSIRKRVCCEAFCLRLILSWYLGRLTATVILAYLVLLSKPRGLFPSSASYSSISYVMQIGSTHFPLANNMWRFLQTRRLWFQVIAAKSTLRSSKAACTSLSRIHLHKRITTGIWDQQRWIYSAFYWHIGEARAAMVGFDSQPERSERVPSQGREGVRCDTFCLETSSSRI</sequence>
<keyword evidence="1" id="KW-0472">Membrane</keyword>
<feature type="transmembrane region" description="Helical" evidence="1">
    <location>
        <begin position="37"/>
        <end position="61"/>
    </location>
</feature>
<comment type="caution">
    <text evidence="2">The sequence shown here is derived from an EMBL/GenBank/DDBJ whole genome shotgun (WGS) entry which is preliminary data.</text>
</comment>
<evidence type="ECO:0000256" key="1">
    <source>
        <dbReference type="SAM" id="Phobius"/>
    </source>
</evidence>